<dbReference type="AlphaFoldDB" id="A0A8W8I0I8"/>
<dbReference type="Gene3D" id="1.25.40.420">
    <property type="match status" value="1"/>
</dbReference>
<dbReference type="Proteomes" id="UP000005408">
    <property type="component" value="Unassembled WGS sequence"/>
</dbReference>
<proteinExistence type="predicted"/>
<dbReference type="InterPro" id="IPR011333">
    <property type="entry name" value="SKP1/BTB/POZ_sf"/>
</dbReference>
<dbReference type="SUPFAM" id="SSF49599">
    <property type="entry name" value="TRAF domain-like"/>
    <property type="match status" value="1"/>
</dbReference>
<dbReference type="SMART" id="SM00875">
    <property type="entry name" value="BACK"/>
    <property type="match status" value="1"/>
</dbReference>
<dbReference type="PANTHER" id="PTHR24410">
    <property type="entry name" value="HL07962P-RELATED"/>
    <property type="match status" value="1"/>
</dbReference>
<protein>
    <recommendedName>
        <fullName evidence="2">BTB domain-containing protein</fullName>
    </recommendedName>
</protein>
<name>A0A8W8I0I8_MAGGI</name>
<dbReference type="Gene3D" id="3.30.710.10">
    <property type="entry name" value="Potassium Channel Kv1.1, Chain A"/>
    <property type="match status" value="1"/>
</dbReference>
<keyword evidence="4" id="KW-1185">Reference proteome</keyword>
<dbReference type="InterPro" id="IPR051481">
    <property type="entry name" value="BTB-POZ/Galectin-3-binding"/>
</dbReference>
<evidence type="ECO:0000256" key="1">
    <source>
        <dbReference type="SAM" id="MobiDB-lite"/>
    </source>
</evidence>
<feature type="domain" description="BTB" evidence="2">
    <location>
        <begin position="102"/>
        <end position="171"/>
    </location>
</feature>
<organism evidence="3 4">
    <name type="scientific">Magallana gigas</name>
    <name type="common">Pacific oyster</name>
    <name type="synonym">Crassostrea gigas</name>
    <dbReference type="NCBI Taxonomy" id="29159"/>
    <lineage>
        <taxon>Eukaryota</taxon>
        <taxon>Metazoa</taxon>
        <taxon>Spiralia</taxon>
        <taxon>Lophotrochozoa</taxon>
        <taxon>Mollusca</taxon>
        <taxon>Bivalvia</taxon>
        <taxon>Autobranchia</taxon>
        <taxon>Pteriomorphia</taxon>
        <taxon>Ostreida</taxon>
        <taxon>Ostreoidea</taxon>
        <taxon>Ostreidae</taxon>
        <taxon>Magallana</taxon>
    </lineage>
</organism>
<sequence length="480" mass="55075">MEHINGFEKSTHVVVLEKGGKNVNRLTSGRSRQHAKHKQRRSAEWKPFCATKTLVQGSQMSVSLPSSPTALSLASPEGIDCYGNERQVLSDQAKFYNNTTLSDVTLVVGGNKFYAHKLILVRSSDVFERMLSEEWNDGSKKDLTLTEDSMCVNVFPRFLQFLYSCHVKLNIDNTLPVLILADKYNVTDLRNYATKCNNVRLTNSCISAMAEKMDDIIGSVEWEDEWVGMDNQQLIEFLKCSELCIKDEFQLWNAMLKWLLCPQFPSRAGEKIHELTEIVEHIRFPMMTAEQLCAVESTEVAQKYKDIFQKHFLQAYKYHALPLTSRATVKEFTGPCFLLRNYTDLRWDKRFVLQPFSACPKCSEVSFRFSTRASTFPQQTWDWDLKCHPKGFSSTSEEFRCILYSNLILDQPRPIEYLLSVVGKDEILHSVSGRKNFSKTRYTADTEMDKKVSVAELCQPNSPLLVEDSLILQITLKPVE</sequence>
<dbReference type="SUPFAM" id="SSF54695">
    <property type="entry name" value="POZ domain"/>
    <property type="match status" value="1"/>
</dbReference>
<evidence type="ECO:0000313" key="3">
    <source>
        <dbReference type="EnsemblMetazoa" id="G11789.1:cds"/>
    </source>
</evidence>
<dbReference type="InterPro" id="IPR011705">
    <property type="entry name" value="BACK"/>
</dbReference>
<dbReference type="PANTHER" id="PTHR24410:SF47">
    <property type="entry name" value="BTB DOMAIN-CONTAINING PROTEIN"/>
    <property type="match status" value="1"/>
</dbReference>
<dbReference type="EnsemblMetazoa" id="G11789.1">
    <property type="protein sequence ID" value="G11789.1:cds"/>
    <property type="gene ID" value="G11789"/>
</dbReference>
<accession>A0A8W8I0I8</accession>
<dbReference type="PROSITE" id="PS50097">
    <property type="entry name" value="BTB"/>
    <property type="match status" value="1"/>
</dbReference>
<dbReference type="InterPro" id="IPR000210">
    <property type="entry name" value="BTB/POZ_dom"/>
</dbReference>
<evidence type="ECO:0000259" key="2">
    <source>
        <dbReference type="PROSITE" id="PS50097"/>
    </source>
</evidence>
<feature type="compositionally biased region" description="Basic residues" evidence="1">
    <location>
        <begin position="31"/>
        <end position="40"/>
    </location>
</feature>
<evidence type="ECO:0000313" key="4">
    <source>
        <dbReference type="Proteomes" id="UP000005408"/>
    </source>
</evidence>
<reference evidence="3" key="1">
    <citation type="submission" date="2022-08" db="UniProtKB">
        <authorList>
            <consortium name="EnsemblMetazoa"/>
        </authorList>
    </citation>
    <scope>IDENTIFICATION</scope>
    <source>
        <strain evidence="3">05x7-T-G4-1.051#20</strain>
    </source>
</reference>
<dbReference type="SMART" id="SM00225">
    <property type="entry name" value="BTB"/>
    <property type="match status" value="1"/>
</dbReference>
<feature type="region of interest" description="Disordered" evidence="1">
    <location>
        <begin position="19"/>
        <end position="44"/>
    </location>
</feature>
<dbReference type="Pfam" id="PF00651">
    <property type="entry name" value="BTB"/>
    <property type="match status" value="1"/>
</dbReference>
<dbReference type="CDD" id="cd18292">
    <property type="entry name" value="BTB_POZ_BTBD17"/>
    <property type="match status" value="1"/>
</dbReference>